<dbReference type="EMBL" id="AP015981">
    <property type="protein sequence ID" value="BAU03654.1"/>
    <property type="molecule type" value="Genomic_DNA"/>
</dbReference>
<evidence type="ECO:0000313" key="2">
    <source>
        <dbReference type="EMBL" id="BAU03654.1"/>
    </source>
</evidence>
<dbReference type="EMBL" id="AP015653">
    <property type="protein sequence ID" value="BAU03550.1"/>
    <property type="molecule type" value="Genomic_DNA"/>
</dbReference>
<reference evidence="1" key="1">
    <citation type="journal article" date="2015" name="Sci. Rep.">
        <title>The power of single molecule real-time sequencing technology in the de novo assembly of a eukaryotic genome.</title>
        <authorList>
            <person name="Sakai H."/>
            <person name="Naito K."/>
            <person name="Ogiso-Tanaka E."/>
            <person name="Takahashi Y."/>
            <person name="Iseki K."/>
            <person name="Muto C."/>
            <person name="Satou K."/>
            <person name="Teruya K."/>
            <person name="Shiroma A."/>
            <person name="Shimoji M."/>
            <person name="Hirano T."/>
            <person name="Itoh T."/>
            <person name="Kaga A."/>
            <person name="Tomooka N."/>
        </authorList>
    </citation>
    <scope>NUCLEOTIDE SEQUENCE</scope>
</reference>
<organism evidence="1">
    <name type="scientific">Vigna angularis var. angularis</name>
    <dbReference type="NCBI Taxonomy" id="157739"/>
    <lineage>
        <taxon>Eukaryota</taxon>
        <taxon>Viridiplantae</taxon>
        <taxon>Streptophyta</taxon>
        <taxon>Embryophyta</taxon>
        <taxon>Tracheophyta</taxon>
        <taxon>Spermatophyta</taxon>
        <taxon>Magnoliopsida</taxon>
        <taxon>eudicotyledons</taxon>
        <taxon>Gunneridae</taxon>
        <taxon>Pentapetalae</taxon>
        <taxon>rosids</taxon>
        <taxon>fabids</taxon>
        <taxon>Fabales</taxon>
        <taxon>Fabaceae</taxon>
        <taxon>Papilionoideae</taxon>
        <taxon>50 kb inversion clade</taxon>
        <taxon>NPAAA clade</taxon>
        <taxon>indigoferoid/millettioid clade</taxon>
        <taxon>Phaseoleae</taxon>
        <taxon>Vigna</taxon>
    </lineage>
</organism>
<sequence length="70" mass="8282">MPFMLFSTFGIYENVINKHNDKLIQAGSKYPIHIIHKNCRSICNSKWHHHILIMPIARPKSCLLHIFRLD</sequence>
<gene>
    <name evidence="1" type="primary">Vigan.UMG127200</name>
    <name evidence="2" type="synonym">Vigan.UMG151100</name>
    <name evidence="1" type="ORF">VIGAN_UM127200</name>
    <name evidence="2" type="ORF">VIGAN_UM151100</name>
</gene>
<protein>
    <submittedName>
        <fullName evidence="1">Uncharacterized protein</fullName>
    </submittedName>
</protein>
<name>A0A0S3TEL4_PHAAN</name>
<dbReference type="OrthoDB" id="1804788at2759"/>
<accession>A0A0S3TEL4</accession>
<dbReference type="AlphaFoldDB" id="A0A0S3TEL4"/>
<proteinExistence type="predicted"/>
<evidence type="ECO:0000313" key="1">
    <source>
        <dbReference type="EMBL" id="BAU03550.1"/>
    </source>
</evidence>